<evidence type="ECO:0000313" key="2">
    <source>
        <dbReference type="Proteomes" id="UP000027222"/>
    </source>
</evidence>
<organism evidence="1 2">
    <name type="scientific">Galerina marginata (strain CBS 339.88)</name>
    <dbReference type="NCBI Taxonomy" id="685588"/>
    <lineage>
        <taxon>Eukaryota</taxon>
        <taxon>Fungi</taxon>
        <taxon>Dikarya</taxon>
        <taxon>Basidiomycota</taxon>
        <taxon>Agaricomycotina</taxon>
        <taxon>Agaricomycetes</taxon>
        <taxon>Agaricomycetidae</taxon>
        <taxon>Agaricales</taxon>
        <taxon>Agaricineae</taxon>
        <taxon>Strophariaceae</taxon>
        <taxon>Galerina</taxon>
    </lineage>
</organism>
<accession>A0A067SUX7</accession>
<dbReference type="AlphaFoldDB" id="A0A067SUX7"/>
<evidence type="ECO:0000313" key="1">
    <source>
        <dbReference type="EMBL" id="KDR71464.1"/>
    </source>
</evidence>
<dbReference type="EMBL" id="KL142392">
    <property type="protein sequence ID" value="KDR71464.1"/>
    <property type="molecule type" value="Genomic_DNA"/>
</dbReference>
<dbReference type="OrthoDB" id="3232239at2759"/>
<evidence type="ECO:0008006" key="3">
    <source>
        <dbReference type="Google" id="ProtNLM"/>
    </source>
</evidence>
<gene>
    <name evidence="1" type="ORF">GALMADRAFT_213779</name>
</gene>
<protein>
    <recommendedName>
        <fullName evidence="3">F-box domain-containing protein</fullName>
    </recommendedName>
</protein>
<dbReference type="InterPro" id="IPR032675">
    <property type="entry name" value="LRR_dom_sf"/>
</dbReference>
<proteinExistence type="predicted"/>
<dbReference type="Proteomes" id="UP000027222">
    <property type="component" value="Unassembled WGS sequence"/>
</dbReference>
<dbReference type="HOGENOM" id="CLU_063714_0_0_1"/>
<keyword evidence="2" id="KW-1185">Reference proteome</keyword>
<dbReference type="Gene3D" id="3.80.10.10">
    <property type="entry name" value="Ribonuclease Inhibitor"/>
    <property type="match status" value="1"/>
</dbReference>
<sequence length="437" mass="48639">MCIISDHRPSSRSFTHPKARITPTFQSTIVEDRYAGISSRLPAELFRPIIGYITHPPTLHAIALTCRFLLPDAQKQLYANIPATPSFSLSDSKYSSRSSSPTFAAAAAPQMHIAFLHTITSYNPALALLVKFYHSPSIVSYNESPLWDLTIRGLRMMHNLKHLHFRAFGGHPAAAELLWGCKFRLETLIWGSHSDESAFGRVLQEQDALRELYLECRDDSGSVNSIALAACSSLTALGGNRTTVEALLPGRGVRRLAWVPDLEDDNSLPLIGMEKALGELTTLSFGGYFSRPGLERVVYQLRGLEVLELVGLNDVAEISLMKHIKNLRELVVSCRGGSPVFPIPLQDRELVVQNLFSDCPKLLCIDIAHSWQNVDEIKYQRWIRGEDRPLIMMMEELSVLVVLAIRSDTNLRSKRAPFELIVSDSKCTESLAAVNAS</sequence>
<reference evidence="2" key="1">
    <citation type="journal article" date="2014" name="Proc. Natl. Acad. Sci. U.S.A.">
        <title>Extensive sampling of basidiomycete genomes demonstrates inadequacy of the white-rot/brown-rot paradigm for wood decay fungi.</title>
        <authorList>
            <person name="Riley R."/>
            <person name="Salamov A.A."/>
            <person name="Brown D.W."/>
            <person name="Nagy L.G."/>
            <person name="Floudas D."/>
            <person name="Held B.W."/>
            <person name="Levasseur A."/>
            <person name="Lombard V."/>
            <person name="Morin E."/>
            <person name="Otillar R."/>
            <person name="Lindquist E.A."/>
            <person name="Sun H."/>
            <person name="LaButti K.M."/>
            <person name="Schmutz J."/>
            <person name="Jabbour D."/>
            <person name="Luo H."/>
            <person name="Baker S.E."/>
            <person name="Pisabarro A.G."/>
            <person name="Walton J.D."/>
            <person name="Blanchette R.A."/>
            <person name="Henrissat B."/>
            <person name="Martin F."/>
            <person name="Cullen D."/>
            <person name="Hibbett D.S."/>
            <person name="Grigoriev I.V."/>
        </authorList>
    </citation>
    <scope>NUCLEOTIDE SEQUENCE [LARGE SCALE GENOMIC DNA]</scope>
    <source>
        <strain evidence="2">CBS 339.88</strain>
    </source>
</reference>
<name>A0A067SUX7_GALM3</name>